<reference evidence="1" key="1">
    <citation type="journal article" date="2015" name="Nature">
        <title>Complex archaea that bridge the gap between prokaryotes and eukaryotes.</title>
        <authorList>
            <person name="Spang A."/>
            <person name="Saw J.H."/>
            <person name="Jorgensen S.L."/>
            <person name="Zaremba-Niedzwiedzka K."/>
            <person name="Martijn J."/>
            <person name="Lind A.E."/>
            <person name="van Eijk R."/>
            <person name="Schleper C."/>
            <person name="Guy L."/>
            <person name="Ettema T.J."/>
        </authorList>
    </citation>
    <scope>NUCLEOTIDE SEQUENCE</scope>
</reference>
<dbReference type="EMBL" id="LAZR01000902">
    <property type="protein sequence ID" value="KKN55006.1"/>
    <property type="molecule type" value="Genomic_DNA"/>
</dbReference>
<proteinExistence type="predicted"/>
<comment type="caution">
    <text evidence="1">The sequence shown here is derived from an EMBL/GenBank/DDBJ whole genome shotgun (WGS) entry which is preliminary data.</text>
</comment>
<gene>
    <name evidence="1" type="ORF">LCGC14_0586070</name>
</gene>
<sequence length="53" mass="6084">MNVYCVKDGNEMVPQNNNEFVCLKCEFRVRVEKGYSVAMFCDTPEGAPEYNDV</sequence>
<accession>A0A0F9U0X6</accession>
<name>A0A0F9U0X6_9ZZZZ</name>
<protein>
    <submittedName>
        <fullName evidence="1">Uncharacterized protein</fullName>
    </submittedName>
</protein>
<evidence type="ECO:0000313" key="1">
    <source>
        <dbReference type="EMBL" id="KKN55006.1"/>
    </source>
</evidence>
<organism evidence="1">
    <name type="scientific">marine sediment metagenome</name>
    <dbReference type="NCBI Taxonomy" id="412755"/>
    <lineage>
        <taxon>unclassified sequences</taxon>
        <taxon>metagenomes</taxon>
        <taxon>ecological metagenomes</taxon>
    </lineage>
</organism>
<dbReference type="AlphaFoldDB" id="A0A0F9U0X6"/>